<keyword evidence="4" id="KW-1185">Reference proteome</keyword>
<keyword evidence="1" id="KW-0175">Coiled coil</keyword>
<evidence type="ECO:0000313" key="3">
    <source>
        <dbReference type="EMBL" id="PKW12914.1"/>
    </source>
</evidence>
<feature type="region of interest" description="Disordered" evidence="2">
    <location>
        <begin position="121"/>
        <end position="201"/>
    </location>
</feature>
<keyword evidence="3" id="KW-0238">DNA-binding</keyword>
<accession>A0A2N3XQE8</accession>
<evidence type="ECO:0000256" key="1">
    <source>
        <dbReference type="SAM" id="Coils"/>
    </source>
</evidence>
<dbReference type="GO" id="GO:0003677">
    <property type="term" value="F:DNA binding"/>
    <property type="evidence" value="ECO:0007669"/>
    <property type="project" value="UniProtKB-KW"/>
</dbReference>
<gene>
    <name evidence="3" type="ORF">A8926_0406</name>
</gene>
<evidence type="ECO:0000313" key="4">
    <source>
        <dbReference type="Proteomes" id="UP000233786"/>
    </source>
</evidence>
<feature type="compositionally biased region" description="Pro residues" evidence="2">
    <location>
        <begin position="160"/>
        <end position="173"/>
    </location>
</feature>
<name>A0A2N3XQE8_SACSN</name>
<organism evidence="3 4">
    <name type="scientific">Saccharopolyspora spinosa</name>
    <dbReference type="NCBI Taxonomy" id="60894"/>
    <lineage>
        <taxon>Bacteria</taxon>
        <taxon>Bacillati</taxon>
        <taxon>Actinomycetota</taxon>
        <taxon>Actinomycetes</taxon>
        <taxon>Pseudonocardiales</taxon>
        <taxon>Pseudonocardiaceae</taxon>
        <taxon>Saccharopolyspora</taxon>
    </lineage>
</organism>
<evidence type="ECO:0000256" key="2">
    <source>
        <dbReference type="SAM" id="MobiDB-lite"/>
    </source>
</evidence>
<dbReference type="EMBL" id="PJNB01000001">
    <property type="protein sequence ID" value="PKW12914.1"/>
    <property type="molecule type" value="Genomic_DNA"/>
</dbReference>
<dbReference type="InterPro" id="IPR036894">
    <property type="entry name" value="YbaB-like_sf"/>
</dbReference>
<dbReference type="InterPro" id="IPR004401">
    <property type="entry name" value="YbaB/EbfC"/>
</dbReference>
<dbReference type="RefSeq" id="WP_010315454.1">
    <property type="nucleotide sequence ID" value="NZ_CP061007.1"/>
</dbReference>
<sequence>MPEDFGRDIGAAERMVREWQERANEKAEKFGRMQQEIEQISVTETARDGAIEVTINSAGILQNLQLSESASNRPMAKLANEIMRAVQTAQAKVPELMQQAVAGTVGLEDSAAQHVLGQARKYFPEPPDDDDEPQQRGSGLQEMRYEIEDDYEEPQQRRQPPAPPQPSTPPQRPAAPQQRPPSRRGPDDFDDEDFGNGSFLR</sequence>
<proteinExistence type="predicted"/>
<dbReference type="AlphaFoldDB" id="A0A2N3XQE8"/>
<reference evidence="3" key="1">
    <citation type="submission" date="2017-12" db="EMBL/GenBank/DDBJ databases">
        <title>Sequencing the genomes of 1000 Actinobacteria strains.</title>
        <authorList>
            <person name="Klenk H.-P."/>
        </authorList>
    </citation>
    <scope>NUCLEOTIDE SEQUENCE [LARGE SCALE GENOMIC DNA]</scope>
    <source>
        <strain evidence="3">DSM 44228</strain>
    </source>
</reference>
<dbReference type="Gene3D" id="3.30.1310.10">
    <property type="entry name" value="Nucleoid-associated protein YbaB-like domain"/>
    <property type="match status" value="1"/>
</dbReference>
<feature type="coiled-coil region" evidence="1">
    <location>
        <begin position="9"/>
        <end position="36"/>
    </location>
</feature>
<protein>
    <submittedName>
        <fullName evidence="3">DNA-binding protein YbaB</fullName>
    </submittedName>
</protein>
<dbReference type="STRING" id="994479.GCA_000194155_07590"/>
<comment type="caution">
    <text evidence="3">The sequence shown here is derived from an EMBL/GenBank/DDBJ whole genome shotgun (WGS) entry which is preliminary data.</text>
</comment>
<dbReference type="Pfam" id="PF02575">
    <property type="entry name" value="YbaB_DNA_bd"/>
    <property type="match status" value="1"/>
</dbReference>
<dbReference type="Proteomes" id="UP000233786">
    <property type="component" value="Unassembled WGS sequence"/>
</dbReference>
<dbReference type="SUPFAM" id="SSF82607">
    <property type="entry name" value="YbaB-like"/>
    <property type="match status" value="1"/>
</dbReference>